<gene>
    <name evidence="7" type="ORF">GCM10007927_05710</name>
</gene>
<comment type="caution">
    <text evidence="7">The sequence shown here is derived from an EMBL/GenBank/DDBJ whole genome shotgun (WGS) entry which is preliminary data.</text>
</comment>
<feature type="transmembrane region" description="Helical" evidence="5">
    <location>
        <begin position="325"/>
        <end position="344"/>
    </location>
</feature>
<dbReference type="InterPro" id="IPR051788">
    <property type="entry name" value="MFS_Transporter"/>
</dbReference>
<feature type="transmembrane region" description="Helical" evidence="5">
    <location>
        <begin position="295"/>
        <end position="313"/>
    </location>
</feature>
<feature type="transmembrane region" description="Helical" evidence="5">
    <location>
        <begin position="238"/>
        <end position="255"/>
    </location>
</feature>
<feature type="transmembrane region" description="Helical" evidence="5">
    <location>
        <begin position="69"/>
        <end position="89"/>
    </location>
</feature>
<evidence type="ECO:0000259" key="6">
    <source>
        <dbReference type="PROSITE" id="PS50850"/>
    </source>
</evidence>
<accession>A0ABQ5VEH8</accession>
<dbReference type="Pfam" id="PF07690">
    <property type="entry name" value="MFS_1"/>
    <property type="match status" value="1"/>
</dbReference>
<evidence type="ECO:0000256" key="5">
    <source>
        <dbReference type="SAM" id="Phobius"/>
    </source>
</evidence>
<feature type="transmembrane region" description="Helical" evidence="5">
    <location>
        <begin position="267"/>
        <end position="289"/>
    </location>
</feature>
<feature type="transmembrane region" description="Helical" evidence="5">
    <location>
        <begin position="43"/>
        <end position="62"/>
    </location>
</feature>
<keyword evidence="8" id="KW-1185">Reference proteome</keyword>
<dbReference type="PANTHER" id="PTHR23514:SF13">
    <property type="entry name" value="INNER MEMBRANE PROTEIN YBJJ"/>
    <property type="match status" value="1"/>
</dbReference>
<protein>
    <submittedName>
        <fullName evidence="7">MFS transporter</fullName>
    </submittedName>
</protein>
<feature type="transmembrane region" description="Helical" evidence="5">
    <location>
        <begin position="95"/>
        <end position="116"/>
    </location>
</feature>
<dbReference type="SUPFAM" id="SSF103473">
    <property type="entry name" value="MFS general substrate transporter"/>
    <property type="match status" value="1"/>
</dbReference>
<keyword evidence="2 5" id="KW-0812">Transmembrane</keyword>
<dbReference type="RefSeq" id="WP_284370363.1">
    <property type="nucleotide sequence ID" value="NZ_BSNL01000001.1"/>
</dbReference>
<keyword evidence="4 5" id="KW-0472">Membrane</keyword>
<dbReference type="InterPro" id="IPR011701">
    <property type="entry name" value="MFS"/>
</dbReference>
<reference evidence="7" key="1">
    <citation type="journal article" date="2014" name="Int. J. Syst. Evol. Microbiol.">
        <title>Complete genome of a new Firmicutes species belonging to the dominant human colonic microbiota ('Ruminococcus bicirculans') reveals two chromosomes and a selective capacity to utilize plant glucans.</title>
        <authorList>
            <consortium name="NISC Comparative Sequencing Program"/>
            <person name="Wegmann U."/>
            <person name="Louis P."/>
            <person name="Goesmann A."/>
            <person name="Henrissat B."/>
            <person name="Duncan S.H."/>
            <person name="Flint H.J."/>
        </authorList>
    </citation>
    <scope>NUCLEOTIDE SEQUENCE</scope>
    <source>
        <strain evidence="7">NBRC 109915</strain>
    </source>
</reference>
<feature type="transmembrane region" description="Helical" evidence="5">
    <location>
        <begin position="162"/>
        <end position="179"/>
    </location>
</feature>
<organism evidence="7 8">
    <name type="scientific">Sulfitobacter pacificus</name>
    <dbReference type="NCBI Taxonomy" id="1499314"/>
    <lineage>
        <taxon>Bacteria</taxon>
        <taxon>Pseudomonadati</taxon>
        <taxon>Pseudomonadota</taxon>
        <taxon>Alphaproteobacteria</taxon>
        <taxon>Rhodobacterales</taxon>
        <taxon>Roseobacteraceae</taxon>
        <taxon>Sulfitobacter</taxon>
    </lineage>
</organism>
<dbReference type="Proteomes" id="UP001161388">
    <property type="component" value="Unassembled WGS sequence"/>
</dbReference>
<name>A0ABQ5VEH8_9RHOB</name>
<evidence type="ECO:0000256" key="2">
    <source>
        <dbReference type="ARBA" id="ARBA00022692"/>
    </source>
</evidence>
<dbReference type="PROSITE" id="PS50850">
    <property type="entry name" value="MFS"/>
    <property type="match status" value="1"/>
</dbReference>
<evidence type="ECO:0000313" key="7">
    <source>
        <dbReference type="EMBL" id="GLQ25768.1"/>
    </source>
</evidence>
<dbReference type="InterPro" id="IPR020846">
    <property type="entry name" value="MFS_dom"/>
</dbReference>
<dbReference type="InterPro" id="IPR036259">
    <property type="entry name" value="MFS_trans_sf"/>
</dbReference>
<proteinExistence type="predicted"/>
<dbReference type="Gene3D" id="1.20.1250.20">
    <property type="entry name" value="MFS general substrate transporter like domains"/>
    <property type="match status" value="2"/>
</dbReference>
<sequence>MTFKQDLHLSRKPLAGFVAIGAAWATYFAQMPVVKAQVGATDAQYGMALLLAAFGAVAAMWLAPLCRRLAGGFAVSLGIVVVAIGMLAAGTSNTLVLLTGAMLLASTGSGVVDVLINARVSEIEETSRRPLMNLNHALYSFAYAAGALCTGALRQAGVGPEASFTLLLIVLLILAWAARDVAPADEPSGQIGVAPVSRPLVLLTGGIVLIGFLTEAATEGWSALHLERTLGGGPGEGALGPATLGLTMGLGRLGGHILTARMRDTTLMMGAALFSACGVALAALAPTVLLGLTGFALAGLGISVVAPLAMALIGRAVPPAQRLFAISRVSVIGYGAFFFGPPLMGLVAEGFGLRSAFLLISGLLCVTAIVLIPALARRISV</sequence>
<evidence type="ECO:0000256" key="3">
    <source>
        <dbReference type="ARBA" id="ARBA00022989"/>
    </source>
</evidence>
<dbReference type="PANTHER" id="PTHR23514">
    <property type="entry name" value="BYPASS OF STOP CODON PROTEIN 6"/>
    <property type="match status" value="1"/>
</dbReference>
<feature type="transmembrane region" description="Helical" evidence="5">
    <location>
        <begin position="200"/>
        <end position="218"/>
    </location>
</feature>
<feature type="transmembrane region" description="Helical" evidence="5">
    <location>
        <begin position="137"/>
        <end position="156"/>
    </location>
</feature>
<feature type="transmembrane region" description="Helical" evidence="5">
    <location>
        <begin position="12"/>
        <end position="31"/>
    </location>
</feature>
<evidence type="ECO:0000313" key="8">
    <source>
        <dbReference type="Proteomes" id="UP001161388"/>
    </source>
</evidence>
<evidence type="ECO:0000256" key="1">
    <source>
        <dbReference type="ARBA" id="ARBA00004141"/>
    </source>
</evidence>
<comment type="subcellular location">
    <subcellularLocation>
        <location evidence="1">Membrane</location>
        <topology evidence="1">Multi-pass membrane protein</topology>
    </subcellularLocation>
</comment>
<reference evidence="7" key="2">
    <citation type="submission" date="2023-01" db="EMBL/GenBank/DDBJ databases">
        <title>Draft genome sequence of Sulfitobacter pacificus strain NBRC 109915.</title>
        <authorList>
            <person name="Sun Q."/>
            <person name="Mori K."/>
        </authorList>
    </citation>
    <scope>NUCLEOTIDE SEQUENCE</scope>
    <source>
        <strain evidence="7">NBRC 109915</strain>
    </source>
</reference>
<feature type="domain" description="Major facilitator superfamily (MFS) profile" evidence="6">
    <location>
        <begin position="199"/>
        <end position="381"/>
    </location>
</feature>
<keyword evidence="3 5" id="KW-1133">Transmembrane helix</keyword>
<evidence type="ECO:0000256" key="4">
    <source>
        <dbReference type="ARBA" id="ARBA00023136"/>
    </source>
</evidence>
<dbReference type="EMBL" id="BSNL01000001">
    <property type="protein sequence ID" value="GLQ25768.1"/>
    <property type="molecule type" value="Genomic_DNA"/>
</dbReference>
<feature type="transmembrane region" description="Helical" evidence="5">
    <location>
        <begin position="356"/>
        <end position="376"/>
    </location>
</feature>